<dbReference type="Proteomes" id="UP001201262">
    <property type="component" value="Unassembled WGS sequence"/>
</dbReference>
<comment type="caution">
    <text evidence="1">The sequence shown here is derived from an EMBL/GenBank/DDBJ whole genome shotgun (WGS) entry which is preliminary data.</text>
</comment>
<dbReference type="GeneID" id="70252576"/>
<dbReference type="RefSeq" id="XP_046067640.1">
    <property type="nucleotide sequence ID" value="XM_046222289.1"/>
</dbReference>
<keyword evidence="2" id="KW-1185">Reference proteome</keyword>
<name>A0AAD4KJ91_9EURO</name>
<evidence type="ECO:0000313" key="1">
    <source>
        <dbReference type="EMBL" id="KAH8691548.1"/>
    </source>
</evidence>
<dbReference type="EMBL" id="JAJTJA010000012">
    <property type="protein sequence ID" value="KAH8691548.1"/>
    <property type="molecule type" value="Genomic_DNA"/>
</dbReference>
<gene>
    <name evidence="1" type="ORF">BGW36DRAFT_465274</name>
</gene>
<evidence type="ECO:0000313" key="2">
    <source>
        <dbReference type="Proteomes" id="UP001201262"/>
    </source>
</evidence>
<reference evidence="1" key="1">
    <citation type="submission" date="2021-12" db="EMBL/GenBank/DDBJ databases">
        <title>Convergent genome expansion in fungi linked to evolution of root-endophyte symbiosis.</title>
        <authorList>
            <consortium name="DOE Joint Genome Institute"/>
            <person name="Ke Y.-H."/>
            <person name="Bonito G."/>
            <person name="Liao H.-L."/>
            <person name="Looney B."/>
            <person name="Rojas-Flechas A."/>
            <person name="Nash J."/>
            <person name="Hameed K."/>
            <person name="Schadt C."/>
            <person name="Martin F."/>
            <person name="Crous P.W."/>
            <person name="Miettinen O."/>
            <person name="Magnuson J.K."/>
            <person name="Labbe J."/>
            <person name="Jacobson D."/>
            <person name="Doktycz M.J."/>
            <person name="Veneault-Fourrey C."/>
            <person name="Kuo A."/>
            <person name="Mondo S."/>
            <person name="Calhoun S."/>
            <person name="Riley R."/>
            <person name="Ohm R."/>
            <person name="LaButti K."/>
            <person name="Andreopoulos B."/>
            <person name="Pangilinan J."/>
            <person name="Nolan M."/>
            <person name="Tritt A."/>
            <person name="Clum A."/>
            <person name="Lipzen A."/>
            <person name="Daum C."/>
            <person name="Barry K."/>
            <person name="Grigoriev I.V."/>
            <person name="Vilgalys R."/>
        </authorList>
    </citation>
    <scope>NUCLEOTIDE SEQUENCE</scope>
    <source>
        <strain evidence="1">PMI_201</strain>
    </source>
</reference>
<organism evidence="1 2">
    <name type="scientific">Talaromyces proteolyticus</name>
    <dbReference type="NCBI Taxonomy" id="1131652"/>
    <lineage>
        <taxon>Eukaryota</taxon>
        <taxon>Fungi</taxon>
        <taxon>Dikarya</taxon>
        <taxon>Ascomycota</taxon>
        <taxon>Pezizomycotina</taxon>
        <taxon>Eurotiomycetes</taxon>
        <taxon>Eurotiomycetidae</taxon>
        <taxon>Eurotiales</taxon>
        <taxon>Trichocomaceae</taxon>
        <taxon>Talaromyces</taxon>
        <taxon>Talaromyces sect. Bacilispori</taxon>
    </lineage>
</organism>
<sequence>MEPVADVVTQLVLTALSAGGDPLGSILKLFTHVTISTIRFYLDHRACKHFLEDIKDLFVRLTQQVYIEPLIPSAPADPQTAKIGWIMTAKGTEELFFSVYTDVSRARRHFNLTTARLETMGVMKPLVVNLNSKSKGESIRSRLGATWPAQWRQAMLQRGNPLQGLPMYDKRDISRFALGMVRNAARSPAHRDLLLARVLGLAQFCGIGEVSLPDLMELMVHSCYYEKVARRYIAAALGVHHTVFAGFALECGLPESRVGSLQNPMENFAEVAASFENELVPIGVIERRKAKITRSNELVHVQFKIDSSTAVVEGETIYMISGWAEALLHRPHDHPSKRSLTKDMTVGLVKDIGKEFLPPPLRLKAGNLTRRISRRDIHGNPIYFSSDLESVRVSIKRIAGNKLAAKVAQFGDFKPPPFGGQGVFGVQCGCKTADKNKILPGAAFKGYKRENIFKFRAGPPLRIGYDVILYHWTAGDLPMILFWAESLIKGTYIQVAGECMYCATSRALGSGCNLIIAGGW</sequence>
<protein>
    <submittedName>
        <fullName evidence="1">Uncharacterized protein</fullName>
    </submittedName>
</protein>
<accession>A0AAD4KJ91</accession>
<proteinExistence type="predicted"/>
<dbReference type="AlphaFoldDB" id="A0AAD4KJ91"/>